<accession>A0AB39Q482</accession>
<proteinExistence type="predicted"/>
<organism evidence="2">
    <name type="scientific">Streptomyces sp. R28</name>
    <dbReference type="NCBI Taxonomy" id="3238628"/>
    <lineage>
        <taxon>Bacteria</taxon>
        <taxon>Bacillati</taxon>
        <taxon>Actinomycetota</taxon>
        <taxon>Actinomycetes</taxon>
        <taxon>Kitasatosporales</taxon>
        <taxon>Streptomycetaceae</taxon>
        <taxon>Streptomyces</taxon>
    </lineage>
</organism>
<dbReference type="EMBL" id="CP163439">
    <property type="protein sequence ID" value="XDQ36425.1"/>
    <property type="molecule type" value="Genomic_DNA"/>
</dbReference>
<dbReference type="RefSeq" id="WP_369170995.1">
    <property type="nucleotide sequence ID" value="NZ_CP163439.1"/>
</dbReference>
<protein>
    <submittedName>
        <fullName evidence="2">Uncharacterized protein</fullName>
    </submittedName>
</protein>
<name>A0AB39Q482_9ACTN</name>
<feature type="region of interest" description="Disordered" evidence="1">
    <location>
        <begin position="51"/>
        <end position="74"/>
    </location>
</feature>
<sequence length="74" mass="7586">MEPGPGGSVTQSAHIGDTILAAHSSFSSTCATTSTGVLVRAGQSEKAALIYRNSEDDRRQGVAAEPDDPPDRSG</sequence>
<dbReference type="AlphaFoldDB" id="A0AB39Q482"/>
<evidence type="ECO:0000313" key="2">
    <source>
        <dbReference type="EMBL" id="XDQ36425.1"/>
    </source>
</evidence>
<gene>
    <name evidence="2" type="ORF">AB5J49_25510</name>
</gene>
<reference evidence="2" key="1">
    <citation type="submission" date="2024-07" db="EMBL/GenBank/DDBJ databases">
        <authorList>
            <person name="Yu S.T."/>
        </authorList>
    </citation>
    <scope>NUCLEOTIDE SEQUENCE</scope>
    <source>
        <strain evidence="2">R28</strain>
    </source>
</reference>
<evidence type="ECO:0000256" key="1">
    <source>
        <dbReference type="SAM" id="MobiDB-lite"/>
    </source>
</evidence>